<evidence type="ECO:0000256" key="10">
    <source>
        <dbReference type="PROSITE-ProRule" id="PRU00524"/>
    </source>
</evidence>
<proteinExistence type="predicted"/>
<dbReference type="InterPro" id="IPR023366">
    <property type="entry name" value="ATP_synth_asu-like_sf"/>
</dbReference>
<evidence type="ECO:0000256" key="8">
    <source>
        <dbReference type="ARBA" id="ARBA00022737"/>
    </source>
</evidence>
<evidence type="ECO:0000259" key="11">
    <source>
        <dbReference type="PROSITE" id="PS51177"/>
    </source>
</evidence>
<feature type="repeat" description="Lumazine-binding" evidence="10">
    <location>
        <begin position="1"/>
        <end position="76"/>
    </location>
</feature>
<evidence type="ECO:0000256" key="1">
    <source>
        <dbReference type="ARBA" id="ARBA00000968"/>
    </source>
</evidence>
<dbReference type="Proteomes" id="UP000051249">
    <property type="component" value="Unassembled WGS sequence"/>
</dbReference>
<dbReference type="Pfam" id="PF00677">
    <property type="entry name" value="Lum_binding"/>
    <property type="match status" value="2"/>
</dbReference>
<evidence type="ECO:0000256" key="5">
    <source>
        <dbReference type="ARBA" id="ARBA00013950"/>
    </source>
</evidence>
<dbReference type="PIRSF" id="PIRSF000498">
    <property type="entry name" value="Riboflavin_syn_A"/>
    <property type="match status" value="1"/>
</dbReference>
<organism evidence="12 13">
    <name type="scientific">Pediococcus argentinicus</name>
    <dbReference type="NCBI Taxonomy" id="480391"/>
    <lineage>
        <taxon>Bacteria</taxon>
        <taxon>Bacillati</taxon>
        <taxon>Bacillota</taxon>
        <taxon>Bacilli</taxon>
        <taxon>Lactobacillales</taxon>
        <taxon>Lactobacillaceae</taxon>
        <taxon>Pediococcus</taxon>
    </lineage>
</organism>
<protein>
    <recommendedName>
        <fullName evidence="5 9">Riboflavin synthase</fullName>
        <ecNumber evidence="4 9">2.5.1.9</ecNumber>
    </recommendedName>
</protein>
<dbReference type="CDD" id="cd00402">
    <property type="entry name" value="Riboflavin_synthase_like"/>
    <property type="match status" value="1"/>
</dbReference>
<evidence type="ECO:0000256" key="2">
    <source>
        <dbReference type="ARBA" id="ARBA00002803"/>
    </source>
</evidence>
<evidence type="ECO:0000256" key="7">
    <source>
        <dbReference type="ARBA" id="ARBA00022679"/>
    </source>
</evidence>
<dbReference type="PROSITE" id="PS51177">
    <property type="entry name" value="LUMAZINE_BIND"/>
    <property type="match status" value="2"/>
</dbReference>
<keyword evidence="13" id="KW-1185">Reference proteome</keyword>
<dbReference type="PANTHER" id="PTHR21098:SF12">
    <property type="entry name" value="RIBOFLAVIN SYNTHASE"/>
    <property type="match status" value="1"/>
</dbReference>
<dbReference type="Gene3D" id="2.40.30.20">
    <property type="match status" value="2"/>
</dbReference>
<name>A0A0R2NP10_9LACO</name>
<keyword evidence="8" id="KW-0677">Repeat</keyword>
<feature type="domain" description="Lumazine-binding" evidence="11">
    <location>
        <begin position="1"/>
        <end position="76"/>
    </location>
</feature>
<dbReference type="PANTHER" id="PTHR21098">
    <property type="entry name" value="RIBOFLAVIN SYNTHASE ALPHA CHAIN"/>
    <property type="match status" value="1"/>
</dbReference>
<dbReference type="PATRIC" id="fig|480391.4.peg.562"/>
<feature type="domain" description="Lumazine-binding" evidence="11">
    <location>
        <begin position="77"/>
        <end position="173"/>
    </location>
</feature>
<feature type="repeat" description="Lumazine-binding" evidence="10">
    <location>
        <begin position="77"/>
        <end position="173"/>
    </location>
</feature>
<comment type="function">
    <text evidence="2">Catalyzes the dismutation of two molecules of 6,7-dimethyl-8-ribityllumazine, resulting in the formation of riboflavin and 5-amino-6-(D-ribitylamino)uracil.</text>
</comment>
<evidence type="ECO:0000256" key="3">
    <source>
        <dbReference type="ARBA" id="ARBA00004887"/>
    </source>
</evidence>
<dbReference type="NCBIfam" id="TIGR00187">
    <property type="entry name" value="ribE"/>
    <property type="match status" value="1"/>
</dbReference>
<evidence type="ECO:0000256" key="9">
    <source>
        <dbReference type="NCBIfam" id="TIGR00187"/>
    </source>
</evidence>
<dbReference type="EC" id="2.5.1.9" evidence="4 9"/>
<evidence type="ECO:0000256" key="4">
    <source>
        <dbReference type="ARBA" id="ARBA00012827"/>
    </source>
</evidence>
<gene>
    <name evidence="12" type="ORF">IV88_GL000554</name>
</gene>
<comment type="catalytic activity">
    <reaction evidence="1">
        <text>2 6,7-dimethyl-8-(1-D-ribityl)lumazine + H(+) = 5-amino-6-(D-ribitylamino)uracil + riboflavin</text>
        <dbReference type="Rhea" id="RHEA:20772"/>
        <dbReference type="ChEBI" id="CHEBI:15378"/>
        <dbReference type="ChEBI" id="CHEBI:15934"/>
        <dbReference type="ChEBI" id="CHEBI:57986"/>
        <dbReference type="ChEBI" id="CHEBI:58201"/>
        <dbReference type="EC" id="2.5.1.9"/>
    </reaction>
</comment>
<dbReference type="InterPro" id="IPR017938">
    <property type="entry name" value="Riboflavin_synthase-like_b-brl"/>
</dbReference>
<keyword evidence="7" id="KW-0808">Transferase</keyword>
<dbReference type="SUPFAM" id="SSF63380">
    <property type="entry name" value="Riboflavin synthase domain-like"/>
    <property type="match status" value="2"/>
</dbReference>
<keyword evidence="6" id="KW-0686">Riboflavin biosynthesis</keyword>
<evidence type="ECO:0000256" key="6">
    <source>
        <dbReference type="ARBA" id="ARBA00022619"/>
    </source>
</evidence>
<dbReference type="AlphaFoldDB" id="A0A0R2NP10"/>
<dbReference type="EMBL" id="JQCQ01000019">
    <property type="protein sequence ID" value="KRO24890.1"/>
    <property type="molecule type" value="Genomic_DNA"/>
</dbReference>
<comment type="caution">
    <text evidence="12">The sequence shown here is derived from an EMBL/GenBank/DDBJ whole genome shotgun (WGS) entry which is preliminary data.</text>
</comment>
<sequence>MQIQIQTNQLRMEDLKVGDSICVNGVCLTVISFTENEFIADVMPETVQRTTFNHFTKGQQINLERSLRPIDGIDGHFVLGHINGTGILTKRIPNGNSIKLFFKYDSNLKYQIVEKGSIAVNGISLTVVQVIGNVFEVDIIPHTTQETTLNQLRIGGSVNLETDILGKYLMQKVGNKK</sequence>
<dbReference type="GO" id="GO:0004746">
    <property type="term" value="F:riboflavin synthase activity"/>
    <property type="evidence" value="ECO:0007669"/>
    <property type="project" value="UniProtKB-UniRule"/>
</dbReference>
<dbReference type="InterPro" id="IPR001783">
    <property type="entry name" value="Lumazine-bd"/>
</dbReference>
<evidence type="ECO:0000313" key="13">
    <source>
        <dbReference type="Proteomes" id="UP000051249"/>
    </source>
</evidence>
<evidence type="ECO:0000313" key="12">
    <source>
        <dbReference type="EMBL" id="KRO24890.1"/>
    </source>
</evidence>
<accession>A0A0R2NP10</accession>
<dbReference type="NCBIfam" id="NF006767">
    <property type="entry name" value="PRK09289.1"/>
    <property type="match status" value="1"/>
</dbReference>
<reference evidence="12 13" key="1">
    <citation type="journal article" date="2015" name="Genome Announc.">
        <title>Expanding the biotechnology potential of lactobacilli through comparative genomics of 213 strains and associated genera.</title>
        <authorList>
            <person name="Sun Z."/>
            <person name="Harris H.M."/>
            <person name="McCann A."/>
            <person name="Guo C."/>
            <person name="Argimon S."/>
            <person name="Zhang W."/>
            <person name="Yang X."/>
            <person name="Jeffery I.B."/>
            <person name="Cooney J.C."/>
            <person name="Kagawa T.F."/>
            <person name="Liu W."/>
            <person name="Song Y."/>
            <person name="Salvetti E."/>
            <person name="Wrobel A."/>
            <person name="Rasinkangas P."/>
            <person name="Parkhill J."/>
            <person name="Rea M.C."/>
            <person name="O'Sullivan O."/>
            <person name="Ritari J."/>
            <person name="Douillard F.P."/>
            <person name="Paul Ross R."/>
            <person name="Yang R."/>
            <person name="Briner A.E."/>
            <person name="Felis G.E."/>
            <person name="de Vos W.M."/>
            <person name="Barrangou R."/>
            <person name="Klaenhammer T.R."/>
            <person name="Caufield P.W."/>
            <person name="Cui Y."/>
            <person name="Zhang H."/>
            <person name="O'Toole P.W."/>
        </authorList>
    </citation>
    <scope>NUCLEOTIDE SEQUENCE [LARGE SCALE GENOMIC DNA]</scope>
    <source>
        <strain evidence="12 13">DSM 23026</strain>
    </source>
</reference>
<dbReference type="InterPro" id="IPR026017">
    <property type="entry name" value="Lumazine-bd_dom"/>
</dbReference>
<comment type="pathway">
    <text evidence="3">Cofactor biosynthesis; riboflavin biosynthesis; riboflavin from 2-hydroxy-3-oxobutyl phosphate and 5-amino-6-(D-ribitylamino)uracil: step 2/2.</text>
</comment>
<dbReference type="GO" id="GO:0009231">
    <property type="term" value="P:riboflavin biosynthetic process"/>
    <property type="evidence" value="ECO:0007669"/>
    <property type="project" value="UniProtKB-KW"/>
</dbReference>